<gene>
    <name evidence="1" type="ORF">RPERSI_LOCUS24032</name>
</gene>
<name>A0ACA9RWX4_9GLOM</name>
<dbReference type="Proteomes" id="UP000789920">
    <property type="component" value="Unassembled WGS sequence"/>
</dbReference>
<feature type="non-terminal residue" evidence="1">
    <location>
        <position position="1"/>
    </location>
</feature>
<reference evidence="1" key="1">
    <citation type="submission" date="2021-06" db="EMBL/GenBank/DDBJ databases">
        <authorList>
            <person name="Kallberg Y."/>
            <person name="Tangrot J."/>
            <person name="Rosling A."/>
        </authorList>
    </citation>
    <scope>NUCLEOTIDE SEQUENCE</scope>
    <source>
        <strain evidence="1">MA461A</strain>
    </source>
</reference>
<proteinExistence type="predicted"/>
<comment type="caution">
    <text evidence="1">The sequence shown here is derived from an EMBL/GenBank/DDBJ whole genome shotgun (WGS) entry which is preliminary data.</text>
</comment>
<organism evidence="1 2">
    <name type="scientific">Racocetra persica</name>
    <dbReference type="NCBI Taxonomy" id="160502"/>
    <lineage>
        <taxon>Eukaryota</taxon>
        <taxon>Fungi</taxon>
        <taxon>Fungi incertae sedis</taxon>
        <taxon>Mucoromycota</taxon>
        <taxon>Glomeromycotina</taxon>
        <taxon>Glomeromycetes</taxon>
        <taxon>Diversisporales</taxon>
        <taxon>Gigasporaceae</taxon>
        <taxon>Racocetra</taxon>
    </lineage>
</organism>
<accession>A0ACA9RWX4</accession>
<evidence type="ECO:0000313" key="2">
    <source>
        <dbReference type="Proteomes" id="UP000789920"/>
    </source>
</evidence>
<evidence type="ECO:0000313" key="1">
    <source>
        <dbReference type="EMBL" id="CAG8814626.1"/>
    </source>
</evidence>
<sequence length="97" mass="11344">QNQEFYSEWGETPRFFGTLKRWIRNIFNRGNNRAKLNKLTSSVNVDITNRLEKKKGNVYRESETMEDSGVGASSVCETEISFPDIHSHVLNWDEYIL</sequence>
<keyword evidence="2" id="KW-1185">Reference proteome</keyword>
<protein>
    <submittedName>
        <fullName evidence="1">11933_t:CDS:1</fullName>
    </submittedName>
</protein>
<dbReference type="EMBL" id="CAJVQC010076334">
    <property type="protein sequence ID" value="CAG8814626.1"/>
    <property type="molecule type" value="Genomic_DNA"/>
</dbReference>